<protein>
    <submittedName>
        <fullName evidence="2">Putative secreted protein</fullName>
    </submittedName>
</protein>
<dbReference type="EMBL" id="GIFC01006686">
    <property type="protein sequence ID" value="MXU88769.1"/>
    <property type="molecule type" value="Transcribed_RNA"/>
</dbReference>
<evidence type="ECO:0000313" key="2">
    <source>
        <dbReference type="EMBL" id="MXU88769.1"/>
    </source>
</evidence>
<dbReference type="AlphaFoldDB" id="A0A6B0U8B2"/>
<feature type="compositionally biased region" description="Basic residues" evidence="1">
    <location>
        <begin position="77"/>
        <end position="91"/>
    </location>
</feature>
<sequence>MSPAAFLSTSLGHAQPAAQCGDQDDDQNDHADQDHDFLLRMNKTPLQSTGFSSHKRLLKLHVNPKQKSCSNGLTGPPKHKHKLPHFKKKRTSCSSNIYRTNQT</sequence>
<feature type="compositionally biased region" description="Polar residues" evidence="1">
    <location>
        <begin position="92"/>
        <end position="103"/>
    </location>
</feature>
<proteinExistence type="predicted"/>
<organism evidence="2">
    <name type="scientific">Ixodes ricinus</name>
    <name type="common">Common tick</name>
    <name type="synonym">Acarus ricinus</name>
    <dbReference type="NCBI Taxonomy" id="34613"/>
    <lineage>
        <taxon>Eukaryota</taxon>
        <taxon>Metazoa</taxon>
        <taxon>Ecdysozoa</taxon>
        <taxon>Arthropoda</taxon>
        <taxon>Chelicerata</taxon>
        <taxon>Arachnida</taxon>
        <taxon>Acari</taxon>
        <taxon>Parasitiformes</taxon>
        <taxon>Ixodida</taxon>
        <taxon>Ixodoidea</taxon>
        <taxon>Ixodidae</taxon>
        <taxon>Ixodinae</taxon>
        <taxon>Ixodes</taxon>
    </lineage>
</organism>
<feature type="region of interest" description="Disordered" evidence="1">
    <location>
        <begin position="1"/>
        <end position="33"/>
    </location>
</feature>
<evidence type="ECO:0000256" key="1">
    <source>
        <dbReference type="SAM" id="MobiDB-lite"/>
    </source>
</evidence>
<accession>A0A6B0U8B2</accession>
<name>A0A6B0U8B2_IXORI</name>
<reference evidence="2" key="1">
    <citation type="submission" date="2019-12" db="EMBL/GenBank/DDBJ databases">
        <title>An insight into the sialome of adult female Ixodes ricinus ticks feeding for 6 days.</title>
        <authorList>
            <person name="Perner J."/>
            <person name="Ribeiro J.M.C."/>
        </authorList>
    </citation>
    <scope>NUCLEOTIDE SEQUENCE</scope>
    <source>
        <strain evidence="2">Semi-engorged</strain>
        <tissue evidence="2">Salivary glands</tissue>
    </source>
</reference>
<feature type="region of interest" description="Disordered" evidence="1">
    <location>
        <begin position="64"/>
        <end position="103"/>
    </location>
</feature>